<organism evidence="11 12">
    <name type="scientific">Trichomonas vaginalis (strain ATCC PRA-98 / G3)</name>
    <dbReference type="NCBI Taxonomy" id="412133"/>
    <lineage>
        <taxon>Eukaryota</taxon>
        <taxon>Metamonada</taxon>
        <taxon>Parabasalia</taxon>
        <taxon>Trichomonadida</taxon>
        <taxon>Trichomonadidae</taxon>
        <taxon>Trichomonas</taxon>
    </lineage>
</organism>
<evidence type="ECO:0000256" key="5">
    <source>
        <dbReference type="ARBA" id="ARBA00023136"/>
    </source>
</evidence>
<dbReference type="OMA" id="RICENYS"/>
<dbReference type="PROSITE" id="PS50125">
    <property type="entry name" value="GUANYLATE_CYCLASE_2"/>
    <property type="match status" value="1"/>
</dbReference>
<sequence>MRASESYASVQLSRSMSSGTSADARNKIIHGEHSFIDKIFSVFDEMLKVGTVPVFLEQVTLVIIMLQIFSFSLWPAFTFLQLTNSWDDVICLWIFRVTFISKVSKAKEALQISLIIFSVLVLLLVGSIGLQLVVYYHTRRFFKWALSLSRTCFDIIPILLLMPISLFLGGCLKYTIKETKTYHVVFLVVSTIYYFFLIFVSYLQSYFSATLPYIPPSLLTCWSGSTHFMLTLVPSVFLIISYIIDFFPKYFMTILIVLSMVFNIYMVIRLFHFPFSHIHMNAIFASLYIAINIPTILKLCYQYGIQIRYYVILSVSIGSVIIITLVLNYIFKKRIKNISYKLSFQALDDMGEIDTTIPYNRVDSNLVVLRDDKMRVHFHKLGLDRSAMKCETYLRVGIANRCQLFLNWSLSKFTGEFHKTPHMVSLITQMLSFFPCESRLLSTFFNIACSMDLSLAERFLMFQINNIKALRQSSANSEIAESITHLSNKSNTVIDDAKKFWITLPDDLSFFFNIQKRTKNIRDLYAEAMERWPNNVRICENYSHFLIEGAMDYKEGVKIKHRAELIEQGKNFAIDNSFRSLIRAYPEYLKKNVMSVKGDFIQESTDPDKSSSTTNSGSRGRMTDMSSGTIDGVLDHEIEESLARNLFTYYRLRLEFQNSIQTRKLKYNKHLHVSILWNLFLVTFISVFYFIFYFNKFDRRYDSIHRLISLNTIKYNFDSTLASSVFTLFKEIGQIPNDMYDQIKAIQGLPTEINLAQRDSEVARYSDGCTDNLTGSMQDIMEMAQQNLDITAYREMISDLVPAHVCKLYDMYNDTKNESLKDIYIRILTSLREMHADDNTVPVDQDSRPCEVLSNAHEQAVAFLNMGTRVLGLIHGLELEDNKLNLLMMTIVPSAYFLLAVPILYIYLFLNIKELKYIHSLLRNLNQQIREVASKSLTRSEDEDNMIKETMKSHTIKIYILYLVCALPIISALLFIFVPALCQSKNAAFKEYNYWAYYSITRSYNSLQAVVFSTLVIGMRHGFPEMAMGSDFFLYMANRFMTAVTRDNNYLLRGSNNSRGCVGISEKLDEYNIKETCIEDGFEGKDHNDYKCYSLDGAITKLYAYLNLANSAPNATIFERDGAIANAFHIVNSHIVDRVWKSTNEIYKIARLTIKDFRVHIALICISTFVIAVIITIVMWRVFDEIDISYRGCIQVLLRIPPLGLSSSQTLMNYITHKDSQKKTETMAPAKSVVYSSPDSVIFVNKNLNIDWINNATTSLFGYTPDQLLGQPLHTVLTESLNEELYKQIEMMKNGQCALTYEKSLRGLTDDEQCLPVHATLIGISDSGSSTPKAFVVIMRDETELINQRKSAEQAKAQSEKLLFQILPRDIVTRLNSGETDINFTVPSATIIFIDIVKFSNYAATLSPAQIMDHLSIIFAKFDTLVAKYNLITKIKLIGDVYMAAAGLFGTDIAPEKHASQMVNFALESLTALDEANNMFNSNLMTRIGINTNGPLIAGVLGTDKPVFDIIGDPINVASRLQSTGIPGTVQISEETYKLIVNMNYNIERRGEIELKGKGKKMAYIVRPLALSSFFNVLPEITDPGTNIQPVDE</sequence>
<dbReference type="InterPro" id="IPR035965">
    <property type="entry name" value="PAS-like_dom_sf"/>
</dbReference>
<dbReference type="SMART" id="SM00044">
    <property type="entry name" value="CYCc"/>
    <property type="match status" value="1"/>
</dbReference>
<dbReference type="EMBL" id="DS113207">
    <property type="protein sequence ID" value="EAY19483.1"/>
    <property type="molecule type" value="Genomic_DNA"/>
</dbReference>
<dbReference type="GO" id="GO:0035556">
    <property type="term" value="P:intracellular signal transduction"/>
    <property type="evidence" value="ECO:0007669"/>
    <property type="project" value="InterPro"/>
</dbReference>
<dbReference type="GO" id="GO:0004016">
    <property type="term" value="F:adenylate cyclase activity"/>
    <property type="evidence" value="ECO:0000318"/>
    <property type="project" value="GO_Central"/>
</dbReference>
<name>A2DJ96_TRIV3</name>
<feature type="transmembrane region" description="Helical" evidence="8">
    <location>
        <begin position="224"/>
        <end position="244"/>
    </location>
</feature>
<evidence type="ECO:0000313" key="12">
    <source>
        <dbReference type="Proteomes" id="UP000001542"/>
    </source>
</evidence>
<feature type="transmembrane region" description="Helical" evidence="8">
    <location>
        <begin position="182"/>
        <end position="203"/>
    </location>
</feature>
<keyword evidence="12" id="KW-1185">Reference proteome</keyword>
<dbReference type="OrthoDB" id="60033at2759"/>
<feature type="transmembrane region" description="Helical" evidence="8">
    <location>
        <begin position="309"/>
        <end position="331"/>
    </location>
</feature>
<feature type="domain" description="Guanylate cyclase" evidence="10">
    <location>
        <begin position="1390"/>
        <end position="1522"/>
    </location>
</feature>
<keyword evidence="4 8" id="KW-1133">Transmembrane helix</keyword>
<dbReference type="PANTHER" id="PTHR11920:SF335">
    <property type="entry name" value="GUANYLATE CYCLASE"/>
    <property type="match status" value="1"/>
</dbReference>
<dbReference type="InterPro" id="IPR001054">
    <property type="entry name" value="A/G_cyclase"/>
</dbReference>
<keyword evidence="6" id="KW-0456">Lyase</keyword>
<dbReference type="CDD" id="cd07302">
    <property type="entry name" value="CHD"/>
    <property type="match status" value="1"/>
</dbReference>
<dbReference type="Gene3D" id="3.30.450.20">
    <property type="entry name" value="PAS domain"/>
    <property type="match status" value="1"/>
</dbReference>
<keyword evidence="5 8" id="KW-0472">Membrane</keyword>
<dbReference type="GO" id="GO:0006171">
    <property type="term" value="P:cAMP biosynthetic process"/>
    <property type="evidence" value="ECO:0000318"/>
    <property type="project" value="GO_Central"/>
</dbReference>
<dbReference type="Pfam" id="PF13426">
    <property type="entry name" value="PAS_9"/>
    <property type="match status" value="1"/>
</dbReference>
<feature type="transmembrane region" description="Helical" evidence="8">
    <location>
        <begin position="112"/>
        <end position="134"/>
    </location>
</feature>
<reference evidence="11" key="2">
    <citation type="journal article" date="2007" name="Science">
        <title>Draft genome sequence of the sexually transmitted pathogen Trichomonas vaginalis.</title>
        <authorList>
            <person name="Carlton J.M."/>
            <person name="Hirt R.P."/>
            <person name="Silva J.C."/>
            <person name="Delcher A.L."/>
            <person name="Schatz M."/>
            <person name="Zhao Q."/>
            <person name="Wortman J.R."/>
            <person name="Bidwell S.L."/>
            <person name="Alsmark U.C.M."/>
            <person name="Besteiro S."/>
            <person name="Sicheritz-Ponten T."/>
            <person name="Noel C.J."/>
            <person name="Dacks J.B."/>
            <person name="Foster P.G."/>
            <person name="Simillion C."/>
            <person name="Van de Peer Y."/>
            <person name="Miranda-Saavedra D."/>
            <person name="Barton G.J."/>
            <person name="Westrop G.D."/>
            <person name="Mueller S."/>
            <person name="Dessi D."/>
            <person name="Fiori P.L."/>
            <person name="Ren Q."/>
            <person name="Paulsen I."/>
            <person name="Zhang H."/>
            <person name="Bastida-Corcuera F.D."/>
            <person name="Simoes-Barbosa A."/>
            <person name="Brown M.T."/>
            <person name="Hayes R.D."/>
            <person name="Mukherjee M."/>
            <person name="Okumura C.Y."/>
            <person name="Schneider R."/>
            <person name="Smith A.J."/>
            <person name="Vanacova S."/>
            <person name="Villalvazo M."/>
            <person name="Haas B.J."/>
            <person name="Pertea M."/>
            <person name="Feldblyum T.V."/>
            <person name="Utterback T.R."/>
            <person name="Shu C.L."/>
            <person name="Osoegawa K."/>
            <person name="de Jong P.J."/>
            <person name="Hrdy I."/>
            <person name="Horvathova L."/>
            <person name="Zubacova Z."/>
            <person name="Dolezal P."/>
            <person name="Malik S.B."/>
            <person name="Logsdon J.M. Jr."/>
            <person name="Henze K."/>
            <person name="Gupta A."/>
            <person name="Wang C.C."/>
            <person name="Dunne R.L."/>
            <person name="Upcroft J.A."/>
            <person name="Upcroft P."/>
            <person name="White O."/>
            <person name="Salzberg S.L."/>
            <person name="Tang P."/>
            <person name="Chiu C.-H."/>
            <person name="Lee Y.-S."/>
            <person name="Embley T.M."/>
            <person name="Coombs G.H."/>
            <person name="Mottram J.C."/>
            <person name="Tachezy J."/>
            <person name="Fraser-Liggett C.M."/>
            <person name="Johnson P.J."/>
        </authorList>
    </citation>
    <scope>NUCLEOTIDE SEQUENCE [LARGE SCALE GENOMIC DNA]</scope>
    <source>
        <strain evidence="11">G3</strain>
    </source>
</reference>
<dbReference type="KEGG" id="tva:5465011"/>
<comment type="subcellular location">
    <subcellularLocation>
        <location evidence="1">Membrane</location>
    </subcellularLocation>
</comment>
<evidence type="ECO:0000256" key="1">
    <source>
        <dbReference type="ARBA" id="ARBA00004370"/>
    </source>
</evidence>
<dbReference type="GO" id="GO:0007189">
    <property type="term" value="P:adenylate cyclase-activating G protein-coupled receptor signaling pathway"/>
    <property type="evidence" value="ECO:0000318"/>
    <property type="project" value="GO_Central"/>
</dbReference>
<dbReference type="InterPro" id="IPR000014">
    <property type="entry name" value="PAS"/>
</dbReference>
<dbReference type="GO" id="GO:0000166">
    <property type="term" value="F:nucleotide binding"/>
    <property type="evidence" value="ECO:0007669"/>
    <property type="project" value="UniProtKB-KW"/>
</dbReference>
<dbReference type="VEuPathDB" id="TrichDB:TVAG_136140"/>
<dbReference type="PROSITE" id="PS50112">
    <property type="entry name" value="PAS"/>
    <property type="match status" value="1"/>
</dbReference>
<protein>
    <submittedName>
        <fullName evidence="11">Adenylate and Guanylate cyclase catalytic domain containing protein</fullName>
    </submittedName>
</protein>
<reference evidence="11" key="1">
    <citation type="submission" date="2006-10" db="EMBL/GenBank/DDBJ databases">
        <authorList>
            <person name="Amadeo P."/>
            <person name="Zhao Q."/>
            <person name="Wortman J."/>
            <person name="Fraser-Liggett C."/>
            <person name="Carlton J."/>
        </authorList>
    </citation>
    <scope>NUCLEOTIDE SEQUENCE</scope>
    <source>
        <strain evidence="11">G3</strain>
    </source>
</reference>
<evidence type="ECO:0000256" key="8">
    <source>
        <dbReference type="SAM" id="Phobius"/>
    </source>
</evidence>
<keyword evidence="3" id="KW-0547">Nucleotide-binding</keyword>
<feature type="transmembrane region" description="Helical" evidence="8">
    <location>
        <begin position="958"/>
        <end position="981"/>
    </location>
</feature>
<feature type="transmembrane region" description="Helical" evidence="8">
    <location>
        <begin position="673"/>
        <end position="694"/>
    </location>
</feature>
<feature type="region of interest" description="Disordered" evidence="7">
    <location>
        <begin position="602"/>
        <end position="627"/>
    </location>
</feature>
<evidence type="ECO:0000256" key="6">
    <source>
        <dbReference type="ARBA" id="ARBA00023239"/>
    </source>
</evidence>
<feature type="transmembrane region" description="Helical" evidence="8">
    <location>
        <begin position="886"/>
        <end position="910"/>
    </location>
</feature>
<dbReference type="CDD" id="cd00130">
    <property type="entry name" value="PAS"/>
    <property type="match status" value="1"/>
</dbReference>
<dbReference type="SUPFAM" id="SSF55785">
    <property type="entry name" value="PYP-like sensor domain (PAS domain)"/>
    <property type="match status" value="1"/>
</dbReference>
<evidence type="ECO:0000259" key="9">
    <source>
        <dbReference type="PROSITE" id="PS50112"/>
    </source>
</evidence>
<feature type="transmembrane region" description="Helical" evidence="8">
    <location>
        <begin position="1161"/>
        <end position="1183"/>
    </location>
</feature>
<proteinExistence type="predicted"/>
<dbReference type="STRING" id="5722.A2DJ96"/>
<evidence type="ECO:0000256" key="2">
    <source>
        <dbReference type="ARBA" id="ARBA00022692"/>
    </source>
</evidence>
<evidence type="ECO:0000256" key="7">
    <source>
        <dbReference type="SAM" id="MobiDB-lite"/>
    </source>
</evidence>
<evidence type="ECO:0000256" key="4">
    <source>
        <dbReference type="ARBA" id="ARBA00022989"/>
    </source>
</evidence>
<dbReference type="SMART" id="SM00091">
    <property type="entry name" value="PAS"/>
    <property type="match status" value="1"/>
</dbReference>
<dbReference type="InterPro" id="IPR050401">
    <property type="entry name" value="Cyclic_nucleotide_synthase"/>
</dbReference>
<feature type="compositionally biased region" description="Low complexity" evidence="7">
    <location>
        <begin position="610"/>
        <end position="620"/>
    </location>
</feature>
<evidence type="ECO:0000259" key="10">
    <source>
        <dbReference type="PROSITE" id="PS50125"/>
    </source>
</evidence>
<dbReference type="SMR" id="A2DJ96"/>
<feature type="transmembrane region" description="Helical" evidence="8">
    <location>
        <begin position="155"/>
        <end position="176"/>
    </location>
</feature>
<dbReference type="Pfam" id="PF00211">
    <property type="entry name" value="Guanylate_cyc"/>
    <property type="match status" value="1"/>
</dbReference>
<dbReference type="Gene3D" id="3.30.70.1230">
    <property type="entry name" value="Nucleotide cyclase"/>
    <property type="match status" value="1"/>
</dbReference>
<accession>A2DJ96</accession>
<dbReference type="PANTHER" id="PTHR11920">
    <property type="entry name" value="GUANYLYL CYCLASE"/>
    <property type="match status" value="1"/>
</dbReference>
<dbReference type="InterPro" id="IPR029787">
    <property type="entry name" value="Nucleotide_cyclase"/>
</dbReference>
<keyword evidence="2 8" id="KW-0812">Transmembrane</keyword>
<feature type="transmembrane region" description="Helical" evidence="8">
    <location>
        <begin position="1001"/>
        <end position="1019"/>
    </location>
</feature>
<dbReference type="eggNOG" id="KOG4171">
    <property type="taxonomic scope" value="Eukaryota"/>
</dbReference>
<dbReference type="Proteomes" id="UP000001542">
    <property type="component" value="Unassembled WGS sequence"/>
</dbReference>
<dbReference type="NCBIfam" id="TIGR00229">
    <property type="entry name" value="sensory_box"/>
    <property type="match status" value="1"/>
</dbReference>
<dbReference type="RefSeq" id="XP_001580469.1">
    <property type="nucleotide sequence ID" value="XM_001580419.1"/>
</dbReference>
<feature type="transmembrane region" description="Helical" evidence="8">
    <location>
        <begin position="250"/>
        <end position="271"/>
    </location>
</feature>
<dbReference type="GO" id="GO:0005886">
    <property type="term" value="C:plasma membrane"/>
    <property type="evidence" value="ECO:0000318"/>
    <property type="project" value="GO_Central"/>
</dbReference>
<evidence type="ECO:0000313" key="11">
    <source>
        <dbReference type="EMBL" id="EAY19483.1"/>
    </source>
</evidence>
<gene>
    <name evidence="11" type="ORF">TVAG_136140</name>
</gene>
<dbReference type="SUPFAM" id="SSF55073">
    <property type="entry name" value="Nucleotide cyclase"/>
    <property type="match status" value="1"/>
</dbReference>
<feature type="domain" description="PAS" evidence="9">
    <location>
        <begin position="1226"/>
        <end position="1296"/>
    </location>
</feature>
<dbReference type="VEuPathDB" id="TrichDB:TVAGG3_0543880"/>
<feature type="transmembrane region" description="Helical" evidence="8">
    <location>
        <begin position="54"/>
        <end position="77"/>
    </location>
</feature>
<dbReference type="InParanoid" id="A2DJ96"/>
<evidence type="ECO:0000256" key="3">
    <source>
        <dbReference type="ARBA" id="ARBA00022741"/>
    </source>
</evidence>